<dbReference type="AlphaFoldDB" id="A0A9R1WDK1"/>
<feature type="domain" description="Wall-associated receptor kinase galacturonan-binding" evidence="3">
    <location>
        <begin position="268"/>
        <end position="324"/>
    </location>
</feature>
<dbReference type="InterPro" id="IPR025287">
    <property type="entry name" value="WAK_GUB"/>
</dbReference>
<organism evidence="4 5">
    <name type="scientific">Lactuca sativa</name>
    <name type="common">Garden lettuce</name>
    <dbReference type="NCBI Taxonomy" id="4236"/>
    <lineage>
        <taxon>Eukaryota</taxon>
        <taxon>Viridiplantae</taxon>
        <taxon>Streptophyta</taxon>
        <taxon>Embryophyta</taxon>
        <taxon>Tracheophyta</taxon>
        <taxon>Spermatophyta</taxon>
        <taxon>Magnoliopsida</taxon>
        <taxon>eudicotyledons</taxon>
        <taxon>Gunneridae</taxon>
        <taxon>Pentapetalae</taxon>
        <taxon>asterids</taxon>
        <taxon>campanulids</taxon>
        <taxon>Asterales</taxon>
        <taxon>Asteraceae</taxon>
        <taxon>Cichorioideae</taxon>
        <taxon>Cichorieae</taxon>
        <taxon>Lactucinae</taxon>
        <taxon>Lactuca</taxon>
    </lineage>
</organism>
<evidence type="ECO:0000256" key="2">
    <source>
        <dbReference type="ARBA" id="ARBA00022729"/>
    </source>
</evidence>
<comment type="subcellular location">
    <subcellularLocation>
        <location evidence="1">Membrane</location>
        <topology evidence="1">Single-pass membrane protein</topology>
    </subcellularLocation>
</comment>
<gene>
    <name evidence="4" type="ORF">LSAT_V11C200072350</name>
</gene>
<keyword evidence="5" id="KW-1185">Reference proteome</keyword>
<dbReference type="GO" id="GO:0016020">
    <property type="term" value="C:membrane"/>
    <property type="evidence" value="ECO:0007669"/>
    <property type="project" value="UniProtKB-SubCell"/>
</dbReference>
<accession>A0A9R1WDK1</accession>
<evidence type="ECO:0000313" key="5">
    <source>
        <dbReference type="Proteomes" id="UP000235145"/>
    </source>
</evidence>
<dbReference type="Proteomes" id="UP000235145">
    <property type="component" value="Unassembled WGS sequence"/>
</dbReference>
<keyword evidence="2" id="KW-0732">Signal</keyword>
<dbReference type="Pfam" id="PF13947">
    <property type="entry name" value="GUB_WAK_bind"/>
    <property type="match status" value="2"/>
</dbReference>
<evidence type="ECO:0000256" key="1">
    <source>
        <dbReference type="ARBA" id="ARBA00004167"/>
    </source>
</evidence>
<dbReference type="PANTHER" id="PTHR33491">
    <property type="entry name" value="OSJNBA0016N04.9 PROTEIN"/>
    <property type="match status" value="1"/>
</dbReference>
<name>A0A9R1WDK1_LACSA</name>
<comment type="caution">
    <text evidence="4">The sequence shown here is derived from an EMBL/GenBank/DDBJ whole genome shotgun (WGS) entry which is preliminary data.</text>
</comment>
<proteinExistence type="predicted"/>
<dbReference type="GO" id="GO:0030247">
    <property type="term" value="F:polysaccharide binding"/>
    <property type="evidence" value="ECO:0007669"/>
    <property type="project" value="InterPro"/>
</dbReference>
<evidence type="ECO:0000313" key="4">
    <source>
        <dbReference type="EMBL" id="KAJ0221943.1"/>
    </source>
</evidence>
<feature type="domain" description="Wall-associated receptor kinase galacturonan-binding" evidence="3">
    <location>
        <begin position="62"/>
        <end position="114"/>
    </location>
</feature>
<protein>
    <recommendedName>
        <fullName evidence="3">Wall-associated receptor kinase galacturonan-binding domain-containing protein</fullName>
    </recommendedName>
</protein>
<evidence type="ECO:0000259" key="3">
    <source>
        <dbReference type="Pfam" id="PF13947"/>
    </source>
</evidence>
<dbReference type="EMBL" id="NBSK02000002">
    <property type="protein sequence ID" value="KAJ0221943.1"/>
    <property type="molecule type" value="Genomic_DNA"/>
</dbReference>
<sequence length="502" mass="54162">MGMGSGMGTGMGMENTKLVLLVIFSAFNHCYKMQAFQFFHLLILISLTTRLIEADYYGTPPCSPMWCGLVLISYPFGIGRNCSANEWFNIICKSWRPYLSALDNVEVLDIGSNTVIVQMSVNKGDCKNPIKDSNLLPHTSNGQSPFRISRSLNRFVFKGCGNGAIMENGTIVAGCSTTCGKDTVSDVSDLYNCFGDGCCQTTIPHDMKSVTFNLTGSEKHNGDRACGSAFLVDSIQYSQDYNSQTIGKDLAFVPVSLVWNETSLASSCNETCGKIPILYPFGIKRDCSKSDGFNIDCNSSTPYLSAFNNVEVLGFNSEKKTVTVNFPMVSDCGNPFQNNNLELSTSLFHFSSAENMFVVQGCGSAAIMENGTIAGGCSTTCGNNTVSDTNNCFGIGCCQTTISNNLKSFKLNLTGLERQDGNGTCGSAFLVDRKSFIEKRFSGQFIPIALTWETSASYSESCKSCELHGGVCYISPNGVSGMACNPKESSNESHTGLILSKA</sequence>
<reference evidence="4 5" key="1">
    <citation type="journal article" date="2017" name="Nat. Commun.">
        <title>Genome assembly with in vitro proximity ligation data and whole-genome triplication in lettuce.</title>
        <authorList>
            <person name="Reyes-Chin-Wo S."/>
            <person name="Wang Z."/>
            <person name="Yang X."/>
            <person name="Kozik A."/>
            <person name="Arikit S."/>
            <person name="Song C."/>
            <person name="Xia L."/>
            <person name="Froenicke L."/>
            <person name="Lavelle D.O."/>
            <person name="Truco M.J."/>
            <person name="Xia R."/>
            <person name="Zhu S."/>
            <person name="Xu C."/>
            <person name="Xu H."/>
            <person name="Xu X."/>
            <person name="Cox K."/>
            <person name="Korf I."/>
            <person name="Meyers B.C."/>
            <person name="Michelmore R.W."/>
        </authorList>
    </citation>
    <scope>NUCLEOTIDE SEQUENCE [LARGE SCALE GENOMIC DNA]</scope>
    <source>
        <strain evidence="5">cv. Salinas</strain>
        <tissue evidence="4">Seedlings</tissue>
    </source>
</reference>